<dbReference type="EMBL" id="FZOJ01000002">
    <property type="protein sequence ID" value="SNR99837.1"/>
    <property type="molecule type" value="Genomic_DNA"/>
</dbReference>
<dbReference type="SUPFAM" id="SSF51905">
    <property type="entry name" value="FAD/NAD(P)-binding domain"/>
    <property type="match status" value="1"/>
</dbReference>
<dbReference type="InterPro" id="IPR052745">
    <property type="entry name" value="G3P_Oxidase/Oxidoreductase"/>
</dbReference>
<dbReference type="InterPro" id="IPR006076">
    <property type="entry name" value="FAD-dep_OxRdtase"/>
</dbReference>
<dbReference type="InterPro" id="IPR036188">
    <property type="entry name" value="FAD/NAD-bd_sf"/>
</dbReference>
<dbReference type="PANTHER" id="PTHR42720:SF1">
    <property type="entry name" value="GLYCEROL 3-PHOSPHATE OXIDASE"/>
    <property type="match status" value="1"/>
</dbReference>
<protein>
    <submittedName>
        <fullName evidence="2">FAD dependent oxidoreductase</fullName>
    </submittedName>
</protein>
<name>A0A239AW52_9FIRM</name>
<keyword evidence="3" id="KW-1185">Reference proteome</keyword>
<reference evidence="2 3" key="1">
    <citation type="submission" date="2017-06" db="EMBL/GenBank/DDBJ databases">
        <authorList>
            <person name="Kim H.J."/>
            <person name="Triplett B.A."/>
        </authorList>
    </citation>
    <scope>NUCLEOTIDE SEQUENCE [LARGE SCALE GENOMIC DNA]</scope>
    <source>
        <strain evidence="2 3">SCA</strain>
    </source>
</reference>
<sequence length="92" mass="10054">MFDIAVIGAGITGTFIARELSKYQLRVVIIEKDNDVANRTTKANSAIVHAGYDAAEGTLKAKLNVRGNEMYEVVCKELQVPFKRIGSLVIAK</sequence>
<evidence type="ECO:0000259" key="1">
    <source>
        <dbReference type="Pfam" id="PF01266"/>
    </source>
</evidence>
<dbReference type="Gene3D" id="3.50.50.60">
    <property type="entry name" value="FAD/NAD(P)-binding domain"/>
    <property type="match status" value="1"/>
</dbReference>
<dbReference type="AlphaFoldDB" id="A0A239AW52"/>
<accession>A0A239AW52</accession>
<proteinExistence type="predicted"/>
<dbReference type="Proteomes" id="UP000198304">
    <property type="component" value="Unassembled WGS sequence"/>
</dbReference>
<evidence type="ECO:0000313" key="3">
    <source>
        <dbReference type="Proteomes" id="UP000198304"/>
    </source>
</evidence>
<gene>
    <name evidence="2" type="ORF">SAMN05446037_1002304</name>
</gene>
<feature type="domain" description="FAD dependent oxidoreductase" evidence="1">
    <location>
        <begin position="3"/>
        <end position="91"/>
    </location>
</feature>
<dbReference type="Pfam" id="PF01266">
    <property type="entry name" value="DAO"/>
    <property type="match status" value="1"/>
</dbReference>
<dbReference type="RefSeq" id="WP_330396969.1">
    <property type="nucleotide sequence ID" value="NZ_FZOJ01000002.1"/>
</dbReference>
<dbReference type="PANTHER" id="PTHR42720">
    <property type="entry name" value="GLYCEROL-3-PHOSPHATE DEHYDROGENASE"/>
    <property type="match status" value="1"/>
</dbReference>
<organism evidence="2 3">
    <name type="scientific">Anaerovirgula multivorans</name>
    <dbReference type="NCBI Taxonomy" id="312168"/>
    <lineage>
        <taxon>Bacteria</taxon>
        <taxon>Bacillati</taxon>
        <taxon>Bacillota</taxon>
        <taxon>Clostridia</taxon>
        <taxon>Peptostreptococcales</taxon>
        <taxon>Natronincolaceae</taxon>
        <taxon>Anaerovirgula</taxon>
    </lineage>
</organism>
<evidence type="ECO:0000313" key="2">
    <source>
        <dbReference type="EMBL" id="SNR99837.1"/>
    </source>
</evidence>